<evidence type="ECO:0000256" key="10">
    <source>
        <dbReference type="PROSITE-ProRule" id="PRU00196"/>
    </source>
</evidence>
<evidence type="ECO:0000256" key="6">
    <source>
        <dbReference type="ARBA" id="ARBA00023136"/>
    </source>
</evidence>
<keyword evidence="14" id="KW-1185">Reference proteome</keyword>
<comment type="caution">
    <text evidence="13">The sequence shown here is derived from an EMBL/GenBank/DDBJ whole genome shotgun (WGS) entry which is preliminary data.</text>
</comment>
<dbReference type="FunFam" id="3.10.250.10:FF:000001">
    <property type="entry name" value="Lysyl oxidase 4 isoform X1"/>
    <property type="match status" value="1"/>
</dbReference>
<keyword evidence="8" id="KW-0675">Receptor</keyword>
<dbReference type="FunFam" id="3.10.250.10:FF:000016">
    <property type="entry name" value="Scavenger receptor cysteine-rich protein type 12"/>
    <property type="match status" value="1"/>
</dbReference>
<evidence type="ECO:0000256" key="3">
    <source>
        <dbReference type="ARBA" id="ARBA00022729"/>
    </source>
</evidence>
<feature type="domain" description="SRCR" evidence="12">
    <location>
        <begin position="42"/>
        <end position="144"/>
    </location>
</feature>
<feature type="chain" id="PRO_5013075175" evidence="11">
    <location>
        <begin position="21"/>
        <end position="368"/>
    </location>
</feature>
<dbReference type="STRING" id="6573.A0A210Q8H9"/>
<reference evidence="13 14" key="1">
    <citation type="journal article" date="2017" name="Nat. Ecol. Evol.">
        <title>Scallop genome provides insights into evolution of bilaterian karyotype and development.</title>
        <authorList>
            <person name="Wang S."/>
            <person name="Zhang J."/>
            <person name="Jiao W."/>
            <person name="Li J."/>
            <person name="Xun X."/>
            <person name="Sun Y."/>
            <person name="Guo X."/>
            <person name="Huan P."/>
            <person name="Dong B."/>
            <person name="Zhang L."/>
            <person name="Hu X."/>
            <person name="Sun X."/>
            <person name="Wang J."/>
            <person name="Zhao C."/>
            <person name="Wang Y."/>
            <person name="Wang D."/>
            <person name="Huang X."/>
            <person name="Wang R."/>
            <person name="Lv J."/>
            <person name="Li Y."/>
            <person name="Zhang Z."/>
            <person name="Liu B."/>
            <person name="Lu W."/>
            <person name="Hui Y."/>
            <person name="Liang J."/>
            <person name="Zhou Z."/>
            <person name="Hou R."/>
            <person name="Li X."/>
            <person name="Liu Y."/>
            <person name="Li H."/>
            <person name="Ning X."/>
            <person name="Lin Y."/>
            <person name="Zhao L."/>
            <person name="Xing Q."/>
            <person name="Dou J."/>
            <person name="Li Y."/>
            <person name="Mao J."/>
            <person name="Guo H."/>
            <person name="Dou H."/>
            <person name="Li T."/>
            <person name="Mu C."/>
            <person name="Jiang W."/>
            <person name="Fu Q."/>
            <person name="Fu X."/>
            <person name="Miao Y."/>
            <person name="Liu J."/>
            <person name="Yu Q."/>
            <person name="Li R."/>
            <person name="Liao H."/>
            <person name="Li X."/>
            <person name="Kong Y."/>
            <person name="Jiang Z."/>
            <person name="Chourrout D."/>
            <person name="Li R."/>
            <person name="Bao Z."/>
        </authorList>
    </citation>
    <scope>NUCLEOTIDE SEQUENCE [LARGE SCALE GENOMIC DNA]</scope>
    <source>
        <strain evidence="13 14">PY_sf001</strain>
    </source>
</reference>
<dbReference type="PRINTS" id="PR00258">
    <property type="entry name" value="SPERACTRCPTR"/>
</dbReference>
<feature type="disulfide bond" evidence="10">
    <location>
        <begin position="226"/>
        <end position="236"/>
    </location>
</feature>
<dbReference type="PROSITE" id="PS50287">
    <property type="entry name" value="SRCR_2"/>
    <property type="match status" value="3"/>
</dbReference>
<dbReference type="InterPro" id="IPR036772">
    <property type="entry name" value="SRCR-like_dom_sf"/>
</dbReference>
<comment type="subcellular location">
    <subcellularLocation>
        <location evidence="1">Membrane</location>
        <topology evidence="1">Single-pass membrane protein</topology>
    </subcellularLocation>
</comment>
<evidence type="ECO:0000256" key="7">
    <source>
        <dbReference type="ARBA" id="ARBA00023157"/>
    </source>
</evidence>
<dbReference type="Pfam" id="PF00530">
    <property type="entry name" value="SRCR"/>
    <property type="match status" value="3"/>
</dbReference>
<gene>
    <name evidence="13" type="ORF">KP79_PYT08080</name>
</gene>
<evidence type="ECO:0000256" key="1">
    <source>
        <dbReference type="ARBA" id="ARBA00004167"/>
    </source>
</evidence>
<evidence type="ECO:0000256" key="8">
    <source>
        <dbReference type="ARBA" id="ARBA00023170"/>
    </source>
</evidence>
<comment type="caution">
    <text evidence="10">Lacks conserved residue(s) required for the propagation of feature annotation.</text>
</comment>
<keyword evidence="2" id="KW-0812">Transmembrane</keyword>
<feature type="disulfide bond" evidence="10">
    <location>
        <begin position="337"/>
        <end position="347"/>
    </location>
</feature>
<protein>
    <submittedName>
        <fullName evidence="13">Neurotrypsin</fullName>
    </submittedName>
</protein>
<keyword evidence="4" id="KW-0677">Repeat</keyword>
<dbReference type="Proteomes" id="UP000242188">
    <property type="component" value="Unassembled WGS sequence"/>
</dbReference>
<feature type="domain" description="SRCR" evidence="12">
    <location>
        <begin position="269"/>
        <end position="368"/>
    </location>
</feature>
<dbReference type="EMBL" id="NEDP02004605">
    <property type="protein sequence ID" value="OWF45047.1"/>
    <property type="molecule type" value="Genomic_DNA"/>
</dbReference>
<evidence type="ECO:0000256" key="2">
    <source>
        <dbReference type="ARBA" id="ARBA00022692"/>
    </source>
</evidence>
<organism evidence="13 14">
    <name type="scientific">Mizuhopecten yessoensis</name>
    <name type="common">Japanese scallop</name>
    <name type="synonym">Patinopecten yessoensis</name>
    <dbReference type="NCBI Taxonomy" id="6573"/>
    <lineage>
        <taxon>Eukaryota</taxon>
        <taxon>Metazoa</taxon>
        <taxon>Spiralia</taxon>
        <taxon>Lophotrochozoa</taxon>
        <taxon>Mollusca</taxon>
        <taxon>Bivalvia</taxon>
        <taxon>Autobranchia</taxon>
        <taxon>Pteriomorphia</taxon>
        <taxon>Pectinida</taxon>
        <taxon>Pectinoidea</taxon>
        <taxon>Pectinidae</taxon>
        <taxon>Mizuhopecten</taxon>
    </lineage>
</organism>
<dbReference type="OrthoDB" id="6156774at2759"/>
<dbReference type="InterPro" id="IPR001190">
    <property type="entry name" value="SRCR"/>
</dbReference>
<dbReference type="SUPFAM" id="SSF56487">
    <property type="entry name" value="SRCR-like"/>
    <property type="match status" value="3"/>
</dbReference>
<evidence type="ECO:0000256" key="9">
    <source>
        <dbReference type="ARBA" id="ARBA00023180"/>
    </source>
</evidence>
<dbReference type="SMART" id="SM00202">
    <property type="entry name" value="SR"/>
    <property type="match status" value="3"/>
</dbReference>
<evidence type="ECO:0000256" key="4">
    <source>
        <dbReference type="ARBA" id="ARBA00022737"/>
    </source>
</evidence>
<keyword evidence="7 10" id="KW-1015">Disulfide bond</keyword>
<keyword evidence="3 11" id="KW-0732">Signal</keyword>
<evidence type="ECO:0000313" key="13">
    <source>
        <dbReference type="EMBL" id="OWF45047.1"/>
    </source>
</evidence>
<keyword evidence="5" id="KW-1133">Transmembrane helix</keyword>
<feature type="signal peptide" evidence="11">
    <location>
        <begin position="1"/>
        <end position="20"/>
    </location>
</feature>
<feature type="disulfide bond" evidence="10">
    <location>
        <begin position="110"/>
        <end position="120"/>
    </location>
</feature>
<dbReference type="AlphaFoldDB" id="A0A210Q8H9"/>
<evidence type="ECO:0000256" key="11">
    <source>
        <dbReference type="SAM" id="SignalP"/>
    </source>
</evidence>
<evidence type="ECO:0000259" key="12">
    <source>
        <dbReference type="PROSITE" id="PS50287"/>
    </source>
</evidence>
<name>A0A210Q8H9_MIZYE</name>
<feature type="domain" description="SRCR" evidence="12">
    <location>
        <begin position="153"/>
        <end position="260"/>
    </location>
</feature>
<evidence type="ECO:0000313" key="14">
    <source>
        <dbReference type="Proteomes" id="UP000242188"/>
    </source>
</evidence>
<dbReference type="Gene3D" id="3.10.250.10">
    <property type="entry name" value="SRCR-like domain"/>
    <property type="match status" value="3"/>
</dbReference>
<sequence length="368" mass="40914">MEFTMFIFYSVLFCTSLVWASVIHDLNVDTEHGAGRGVAVPVRLADSPRDGEGRVELFHDGVWGTVCDVLFGVAEAKLVCEVLGYSYGGLLQPKMTYGFGRGPIMVDLDCPWDATNLGQCSQTGWSQNPPSVCNHDADVGVACRTSPSEDIPVRLIGGTGPHEGRVLVKHEGQWGTVCNQDWDPRDAAVICHQLGYSHGGEAMMWPARYNFGARPPGPIWLSNLSCGGKEPRLGECPSLVWGEDAHQCRSTFMDASVRCYTENIPDFQIRLVGGENNRTGRVNIFHEGRWWDVCDDWWGNDDASTVCRTLGYREGNATHVQHNTGRLDGFGWDMVYCPPGVTDFRHCFHRGWGRHTCYWYEVAGVVCE</sequence>
<proteinExistence type="predicted"/>
<keyword evidence="9" id="KW-0325">Glycoprotein</keyword>
<evidence type="ECO:0000256" key="5">
    <source>
        <dbReference type="ARBA" id="ARBA00022989"/>
    </source>
</evidence>
<dbReference type="FunFam" id="3.10.250.10:FF:000007">
    <property type="entry name" value="Soluble scavenger receptor cysteine-rich domain-containing protein SSC5D"/>
    <property type="match status" value="1"/>
</dbReference>
<keyword evidence="6" id="KW-0472">Membrane</keyword>
<dbReference type="PANTHER" id="PTHR48071:SF16">
    <property type="entry name" value="MACROPHAGE SCAVENGER RECEPTOR TYPES I AND II"/>
    <property type="match status" value="1"/>
</dbReference>
<dbReference type="GO" id="GO:0016020">
    <property type="term" value="C:membrane"/>
    <property type="evidence" value="ECO:0007669"/>
    <property type="project" value="UniProtKB-SubCell"/>
</dbReference>
<dbReference type="PANTHER" id="PTHR48071">
    <property type="entry name" value="SRCR DOMAIN-CONTAINING PROTEIN"/>
    <property type="match status" value="1"/>
</dbReference>
<accession>A0A210Q8H9</accession>